<evidence type="ECO:0000256" key="1">
    <source>
        <dbReference type="ARBA" id="ARBA00022603"/>
    </source>
</evidence>
<dbReference type="RefSeq" id="WP_147931629.1">
    <property type="nucleotide sequence ID" value="NZ_VOXD01000024.1"/>
</dbReference>
<evidence type="ECO:0000256" key="2">
    <source>
        <dbReference type="ARBA" id="ARBA00022679"/>
    </source>
</evidence>
<protein>
    <submittedName>
        <fullName evidence="5">Class I SAM-dependent methyltransferase</fullName>
    </submittedName>
</protein>
<keyword evidence="1 5" id="KW-0489">Methyltransferase</keyword>
<dbReference type="EMBL" id="VOXD01000024">
    <property type="protein sequence ID" value="TXF88341.1"/>
    <property type="molecule type" value="Genomic_DNA"/>
</dbReference>
<organism evidence="5 6">
    <name type="scientific">Neolewinella aurantiaca</name>
    <dbReference type="NCBI Taxonomy" id="2602767"/>
    <lineage>
        <taxon>Bacteria</taxon>
        <taxon>Pseudomonadati</taxon>
        <taxon>Bacteroidota</taxon>
        <taxon>Saprospiria</taxon>
        <taxon>Saprospirales</taxon>
        <taxon>Lewinellaceae</taxon>
        <taxon>Neolewinella</taxon>
    </lineage>
</organism>
<proteinExistence type="predicted"/>
<comment type="caution">
    <text evidence="5">The sequence shown here is derived from an EMBL/GenBank/DDBJ whole genome shotgun (WGS) entry which is preliminary data.</text>
</comment>
<dbReference type="InterPro" id="IPR029063">
    <property type="entry name" value="SAM-dependent_MTases_sf"/>
</dbReference>
<sequence>MQIQLTSPIIGFFRWRFFILTKMLKITDFVVSPQRHLGLNFDSGQDNLIEQTPDTPQSFRVVNNVPVFLDRSLNSDKHEGFDYAEHYEVDAVEFDYFGEYEDEATQDENRRLHEAILKETPQSAARILDVGCGGGWVAKSLLPLKRKVVSFDIALSNCIKILARHPSPNHFAVNGDVLNLPFKEAFFDVVISAEVIEHVTDTKAYIDNLLRVTKPGGKIIISTPYNEKRQHSLCIHCNRMTPHNAHIHSFKENSLDDILASHQEAQLKTRTLSNKALLFLRGYRLLQHLPHGLWTFVDNLANRVVPKPFRLIYIITKA</sequence>
<reference evidence="5 6" key="1">
    <citation type="submission" date="2019-08" db="EMBL/GenBank/DDBJ databases">
        <title>Lewinella sp. strain SSH13 Genome sequencing and assembly.</title>
        <authorList>
            <person name="Kim I."/>
        </authorList>
    </citation>
    <scope>NUCLEOTIDE SEQUENCE [LARGE SCALE GENOMIC DNA]</scope>
    <source>
        <strain evidence="5 6">SSH13</strain>
    </source>
</reference>
<dbReference type="GO" id="GO:0032259">
    <property type="term" value="P:methylation"/>
    <property type="evidence" value="ECO:0007669"/>
    <property type="project" value="UniProtKB-KW"/>
</dbReference>
<name>A0A5C7FS97_9BACT</name>
<evidence type="ECO:0000259" key="4">
    <source>
        <dbReference type="Pfam" id="PF08241"/>
    </source>
</evidence>
<keyword evidence="6" id="KW-1185">Reference proteome</keyword>
<keyword evidence="3" id="KW-0949">S-adenosyl-L-methionine</keyword>
<dbReference type="PANTHER" id="PTHR43464:SF19">
    <property type="entry name" value="UBIQUINONE BIOSYNTHESIS O-METHYLTRANSFERASE, MITOCHONDRIAL"/>
    <property type="match status" value="1"/>
</dbReference>
<feature type="domain" description="Methyltransferase type 11" evidence="4">
    <location>
        <begin position="128"/>
        <end position="221"/>
    </location>
</feature>
<keyword evidence="2 5" id="KW-0808">Transferase</keyword>
<dbReference type="InterPro" id="IPR013216">
    <property type="entry name" value="Methyltransf_11"/>
</dbReference>
<evidence type="ECO:0000256" key="3">
    <source>
        <dbReference type="ARBA" id="ARBA00022691"/>
    </source>
</evidence>
<dbReference type="Proteomes" id="UP000321907">
    <property type="component" value="Unassembled WGS sequence"/>
</dbReference>
<gene>
    <name evidence="5" type="ORF">FUA23_15285</name>
</gene>
<dbReference type="Pfam" id="PF08241">
    <property type="entry name" value="Methyltransf_11"/>
    <property type="match status" value="1"/>
</dbReference>
<dbReference type="OrthoDB" id="9770553at2"/>
<evidence type="ECO:0000313" key="6">
    <source>
        <dbReference type="Proteomes" id="UP000321907"/>
    </source>
</evidence>
<dbReference type="GO" id="GO:0008168">
    <property type="term" value="F:methyltransferase activity"/>
    <property type="evidence" value="ECO:0007669"/>
    <property type="project" value="UniProtKB-KW"/>
</dbReference>
<dbReference type="SUPFAM" id="SSF53335">
    <property type="entry name" value="S-adenosyl-L-methionine-dependent methyltransferases"/>
    <property type="match status" value="1"/>
</dbReference>
<evidence type="ECO:0000313" key="5">
    <source>
        <dbReference type="EMBL" id="TXF88341.1"/>
    </source>
</evidence>
<dbReference type="CDD" id="cd02440">
    <property type="entry name" value="AdoMet_MTases"/>
    <property type="match status" value="1"/>
</dbReference>
<dbReference type="PANTHER" id="PTHR43464">
    <property type="entry name" value="METHYLTRANSFERASE"/>
    <property type="match status" value="1"/>
</dbReference>
<accession>A0A5C7FS97</accession>
<dbReference type="Gene3D" id="3.40.50.150">
    <property type="entry name" value="Vaccinia Virus protein VP39"/>
    <property type="match status" value="1"/>
</dbReference>
<dbReference type="AlphaFoldDB" id="A0A5C7FS97"/>